<protein>
    <submittedName>
        <fullName evidence="1">Uncharacterized protein</fullName>
    </submittedName>
</protein>
<proteinExistence type="predicted"/>
<reference evidence="1 2" key="1">
    <citation type="submission" date="2020-08" db="EMBL/GenBank/DDBJ databases">
        <title>Genomic Encyclopedia of Type Strains, Phase IV (KMG-IV): sequencing the most valuable type-strain genomes for metagenomic binning, comparative biology and taxonomic classification.</title>
        <authorList>
            <person name="Goeker M."/>
        </authorList>
    </citation>
    <scope>NUCLEOTIDE SEQUENCE [LARGE SCALE GENOMIC DNA]</scope>
    <source>
        <strain evidence="1 2">DSM 14552</strain>
    </source>
</reference>
<dbReference type="AlphaFoldDB" id="A0A7W5ZUN8"/>
<organism evidence="1 2">
    <name type="scientific">Novosphingobium hassiacum</name>
    <dbReference type="NCBI Taxonomy" id="173676"/>
    <lineage>
        <taxon>Bacteria</taxon>
        <taxon>Pseudomonadati</taxon>
        <taxon>Pseudomonadota</taxon>
        <taxon>Alphaproteobacteria</taxon>
        <taxon>Sphingomonadales</taxon>
        <taxon>Sphingomonadaceae</taxon>
        <taxon>Novosphingobium</taxon>
    </lineage>
</organism>
<dbReference type="EMBL" id="JACICY010000001">
    <property type="protein sequence ID" value="MBB3859554.1"/>
    <property type="molecule type" value="Genomic_DNA"/>
</dbReference>
<keyword evidence="2" id="KW-1185">Reference proteome</keyword>
<comment type="caution">
    <text evidence="1">The sequence shown here is derived from an EMBL/GenBank/DDBJ whole genome shotgun (WGS) entry which is preliminary data.</text>
</comment>
<name>A0A7W5ZUN8_9SPHN</name>
<sequence>MEDLRSVRLADSGRLDLVLTEIDFAAEFESIAPTLRSILEPAGFSLMLELMQGTIRADAAATSADQGSRSPSRQTCNSCGTALDSALGHLWPLLTWRPAAPHVRFTLQHAGTCQFGLRRRQSCAPTGLRWENGRIIRSGGLTLRAWLFAASALWGGDGCE</sequence>
<accession>A0A7W5ZUN8</accession>
<dbReference type="RefSeq" id="WP_183611781.1">
    <property type="nucleotide sequence ID" value="NZ_JACICY010000001.1"/>
</dbReference>
<evidence type="ECO:0000313" key="1">
    <source>
        <dbReference type="EMBL" id="MBB3859554.1"/>
    </source>
</evidence>
<evidence type="ECO:0000313" key="2">
    <source>
        <dbReference type="Proteomes" id="UP000562395"/>
    </source>
</evidence>
<gene>
    <name evidence="1" type="ORF">GGQ88_000794</name>
</gene>
<dbReference type="Proteomes" id="UP000562395">
    <property type="component" value="Unassembled WGS sequence"/>
</dbReference>